<name>A0A6M3Y1P5_9ZZZZ</name>
<dbReference type="AlphaFoldDB" id="A0A6M3Y1P5"/>
<keyword evidence="1" id="KW-0378">Hydrolase</keyword>
<protein>
    <submittedName>
        <fullName evidence="1">Putative DNA repair exonuclease</fullName>
    </submittedName>
</protein>
<dbReference type="EMBL" id="MT145153">
    <property type="protein sequence ID" value="QJI04147.1"/>
    <property type="molecule type" value="Genomic_DNA"/>
</dbReference>
<proteinExistence type="predicted"/>
<organism evidence="1">
    <name type="scientific">viral metagenome</name>
    <dbReference type="NCBI Taxonomy" id="1070528"/>
    <lineage>
        <taxon>unclassified sequences</taxon>
        <taxon>metagenomes</taxon>
        <taxon>organismal metagenomes</taxon>
    </lineage>
</organism>
<keyword evidence="1" id="KW-0540">Nuclease</keyword>
<gene>
    <name evidence="1" type="ORF">TM448B06318_0001</name>
</gene>
<reference evidence="1" key="1">
    <citation type="submission" date="2020-03" db="EMBL/GenBank/DDBJ databases">
        <title>The deep terrestrial virosphere.</title>
        <authorList>
            <person name="Holmfeldt K."/>
            <person name="Nilsson E."/>
            <person name="Simone D."/>
            <person name="Lopez-Fernandez M."/>
            <person name="Wu X."/>
            <person name="de Brujin I."/>
            <person name="Lundin D."/>
            <person name="Andersson A."/>
            <person name="Bertilsson S."/>
            <person name="Dopson M."/>
        </authorList>
    </citation>
    <scope>NUCLEOTIDE SEQUENCE</scope>
    <source>
        <strain evidence="1">TM448B06318</strain>
    </source>
</reference>
<dbReference type="GO" id="GO:0004527">
    <property type="term" value="F:exonuclease activity"/>
    <property type="evidence" value="ECO:0007669"/>
    <property type="project" value="UniProtKB-KW"/>
</dbReference>
<keyword evidence="1" id="KW-0269">Exonuclease</keyword>
<accession>A0A6M3Y1P5</accession>
<evidence type="ECO:0000313" key="1">
    <source>
        <dbReference type="EMBL" id="QJI04147.1"/>
    </source>
</evidence>
<sequence>MIGSDSIFTIHKVDINVSQVNLPIYLIPFGDLHRYTSLCDIEKWQEFLVWAKAKKNAYFIGMGDYDDLASFSERKILGDYNLHESTRQTLDEIYQKRALDLVKEISFMQGKLVGLIEGNHYGKLESGMTTTQIMCDKLKCKYLGVSAFIRLSFHFGHKNSCIDIWAHHGRGASRLVGGSLNTIQQMSDCAYADIYLMGHDHKKAAAIRNRLSLGGSDHLRLHHKKVLLGRTGSFLRGYVPESPSYIVRAALSPTDMGVIKIEMTPKREQKDGNDLFYVDIHCSI</sequence>